<dbReference type="RefSeq" id="WP_161083330.1">
    <property type="nucleotide sequence ID" value="NZ_WWCX01000011.1"/>
</dbReference>
<dbReference type="CDD" id="cd14014">
    <property type="entry name" value="STKc_PknB_like"/>
    <property type="match status" value="1"/>
</dbReference>
<dbReference type="PANTHER" id="PTHR43289">
    <property type="entry name" value="MITOGEN-ACTIVATED PROTEIN KINASE KINASE KINASE 20-RELATED"/>
    <property type="match status" value="1"/>
</dbReference>
<dbReference type="InterPro" id="IPR017441">
    <property type="entry name" value="Protein_kinase_ATP_BS"/>
</dbReference>
<feature type="repeat" description="TPR" evidence="5">
    <location>
        <begin position="418"/>
        <end position="451"/>
    </location>
</feature>
<dbReference type="InterPro" id="IPR000719">
    <property type="entry name" value="Prot_kinase_dom"/>
</dbReference>
<feature type="repeat" description="TPR" evidence="5">
    <location>
        <begin position="486"/>
        <end position="519"/>
    </location>
</feature>
<keyword evidence="1" id="KW-0808">Transferase</keyword>
<dbReference type="SUPFAM" id="SSF56112">
    <property type="entry name" value="Protein kinase-like (PK-like)"/>
    <property type="match status" value="1"/>
</dbReference>
<dbReference type="PANTHER" id="PTHR43289:SF6">
    <property type="entry name" value="SERINE_THREONINE-PROTEIN KINASE NEKL-3"/>
    <property type="match status" value="1"/>
</dbReference>
<dbReference type="Pfam" id="PF00069">
    <property type="entry name" value="Pkinase"/>
    <property type="match status" value="1"/>
</dbReference>
<evidence type="ECO:0000313" key="9">
    <source>
        <dbReference type="Proteomes" id="UP000447355"/>
    </source>
</evidence>
<dbReference type="InterPro" id="IPR011009">
    <property type="entry name" value="Kinase-like_dom_sf"/>
</dbReference>
<dbReference type="InterPro" id="IPR019734">
    <property type="entry name" value="TPR_rpt"/>
</dbReference>
<protein>
    <submittedName>
        <fullName evidence="8">Protein kinase</fullName>
    </submittedName>
</protein>
<dbReference type="Proteomes" id="UP000447355">
    <property type="component" value="Unassembled WGS sequence"/>
</dbReference>
<dbReference type="GO" id="GO:0005524">
    <property type="term" value="F:ATP binding"/>
    <property type="evidence" value="ECO:0007669"/>
    <property type="project" value="UniProtKB-UniRule"/>
</dbReference>
<keyword evidence="3 8" id="KW-0418">Kinase</keyword>
<organism evidence="8 9">
    <name type="scientific">Duganella vulcania</name>
    <dbReference type="NCBI Taxonomy" id="2692166"/>
    <lineage>
        <taxon>Bacteria</taxon>
        <taxon>Pseudomonadati</taxon>
        <taxon>Pseudomonadota</taxon>
        <taxon>Betaproteobacteria</taxon>
        <taxon>Burkholderiales</taxon>
        <taxon>Oxalobacteraceae</taxon>
        <taxon>Telluria group</taxon>
        <taxon>Duganella</taxon>
    </lineage>
</organism>
<dbReference type="SUPFAM" id="SSF48452">
    <property type="entry name" value="TPR-like"/>
    <property type="match status" value="1"/>
</dbReference>
<feature type="binding site" evidence="6">
    <location>
        <position position="54"/>
    </location>
    <ligand>
        <name>ATP</name>
        <dbReference type="ChEBI" id="CHEBI:30616"/>
    </ligand>
</feature>
<evidence type="ECO:0000256" key="1">
    <source>
        <dbReference type="ARBA" id="ARBA00022679"/>
    </source>
</evidence>
<sequence length="720" mass="78328">MSRKLLPMDAQAVLARSVSVLAGHYELGQRLGEGGYGEVYEAWDSQLERKVAVKRIKNTAYLGDGDDAVREARMAASLQHAAFVKVHAIEDDGHGHAIVMELIQGRTLKEIIQDAHTECSTALDLLHQAAEAMRDAHASGLVHGDLKPSNLMVEASGTLRILDFGLSQKYDALATQSIPLAQACGTIAYMAPERLLGKPPDASSDIYALGVILHELIGGKRPFLDVQGFALAAAQLQSSSASWEYPETASQALVSLIRAMTERQASRRVRDMDDVMTRLAQLRRAPAPPATVNWRRQWPAGRRGKAAAATLALLLAAGASQLAPGIAGWPTPPVRYSEALEMRDGLAELRVFDRPGSLAAALRHFSNILAHAPANAAAAAGTSLAYSMRFTSDDKDEVWIHKADAGAQQALKTNDQLAMSYAATGWVLDLQGKHDAAVEQHEHALRLDPNDFFAWYGKAHAQRNARRYAPALQTLASAMTRFPQERILTDELGTVHDEQGNYAAAEQAFRRSIQLQPDAVTGYTNLSAILQRLGRDNEALGVLQQGLQIRPSARLYCNLGNALFFRHDYVGAAAAFEQAVSPTRGAPGEYENWVNLADTLLWIPGREQEASHAYDKALKLLAPRLARAPNELVLVSRMALYAARTGDYATAQTLLTRALALGPADASAQFRAGMSYELMGKRNKAIEAIVHAKRLGYPSNVIENEPNLVALRRDPAYPQD</sequence>
<keyword evidence="2 6" id="KW-0547">Nucleotide-binding</keyword>
<dbReference type="EMBL" id="WWCX01000011">
    <property type="protein sequence ID" value="MYM94135.1"/>
    <property type="molecule type" value="Genomic_DNA"/>
</dbReference>
<dbReference type="InterPro" id="IPR008271">
    <property type="entry name" value="Ser/Thr_kinase_AS"/>
</dbReference>
<keyword evidence="5" id="KW-0802">TPR repeat</keyword>
<dbReference type="PROSITE" id="PS00107">
    <property type="entry name" value="PROTEIN_KINASE_ATP"/>
    <property type="match status" value="1"/>
</dbReference>
<reference evidence="8" key="1">
    <citation type="submission" date="2019-12" db="EMBL/GenBank/DDBJ databases">
        <title>Novel species isolated from a subtropical stream in China.</title>
        <authorList>
            <person name="Lu H."/>
        </authorList>
    </citation>
    <scope>NUCLEOTIDE SEQUENCE [LARGE SCALE GENOMIC DNA]</scope>
    <source>
        <strain evidence="8">FT81W</strain>
    </source>
</reference>
<comment type="caution">
    <text evidence="8">The sequence shown here is derived from an EMBL/GenBank/DDBJ whole genome shotgun (WGS) entry which is preliminary data.</text>
</comment>
<accession>A0A845GL84</accession>
<dbReference type="AlphaFoldDB" id="A0A845GL84"/>
<dbReference type="Gene3D" id="1.10.510.10">
    <property type="entry name" value="Transferase(Phosphotransferase) domain 1"/>
    <property type="match status" value="1"/>
</dbReference>
<dbReference type="SMART" id="SM00028">
    <property type="entry name" value="TPR"/>
    <property type="match status" value="6"/>
</dbReference>
<dbReference type="GO" id="GO:0004674">
    <property type="term" value="F:protein serine/threonine kinase activity"/>
    <property type="evidence" value="ECO:0007669"/>
    <property type="project" value="TreeGrafter"/>
</dbReference>
<name>A0A845GL84_9BURK</name>
<dbReference type="PROSITE" id="PS50011">
    <property type="entry name" value="PROTEIN_KINASE_DOM"/>
    <property type="match status" value="1"/>
</dbReference>
<dbReference type="PROSITE" id="PS00108">
    <property type="entry name" value="PROTEIN_KINASE_ST"/>
    <property type="match status" value="1"/>
</dbReference>
<dbReference type="Gene3D" id="1.25.40.10">
    <property type="entry name" value="Tetratricopeptide repeat domain"/>
    <property type="match status" value="3"/>
</dbReference>
<feature type="domain" description="Protein kinase" evidence="7">
    <location>
        <begin position="25"/>
        <end position="282"/>
    </location>
</feature>
<dbReference type="Pfam" id="PF13432">
    <property type="entry name" value="TPR_16"/>
    <property type="match status" value="2"/>
</dbReference>
<keyword evidence="4 6" id="KW-0067">ATP-binding</keyword>
<evidence type="ECO:0000313" key="8">
    <source>
        <dbReference type="EMBL" id="MYM94135.1"/>
    </source>
</evidence>
<evidence type="ECO:0000256" key="3">
    <source>
        <dbReference type="ARBA" id="ARBA00022777"/>
    </source>
</evidence>
<dbReference type="InterPro" id="IPR011990">
    <property type="entry name" value="TPR-like_helical_dom_sf"/>
</dbReference>
<dbReference type="SMART" id="SM00220">
    <property type="entry name" value="S_TKc"/>
    <property type="match status" value="1"/>
</dbReference>
<evidence type="ECO:0000256" key="4">
    <source>
        <dbReference type="ARBA" id="ARBA00022840"/>
    </source>
</evidence>
<dbReference type="PROSITE" id="PS50005">
    <property type="entry name" value="TPR"/>
    <property type="match status" value="2"/>
</dbReference>
<evidence type="ECO:0000256" key="5">
    <source>
        <dbReference type="PROSITE-ProRule" id="PRU00339"/>
    </source>
</evidence>
<proteinExistence type="predicted"/>
<gene>
    <name evidence="8" type="ORF">GTP90_09725</name>
</gene>
<evidence type="ECO:0000256" key="6">
    <source>
        <dbReference type="PROSITE-ProRule" id="PRU10141"/>
    </source>
</evidence>
<evidence type="ECO:0000259" key="7">
    <source>
        <dbReference type="PROSITE" id="PS50011"/>
    </source>
</evidence>
<evidence type="ECO:0000256" key="2">
    <source>
        <dbReference type="ARBA" id="ARBA00022741"/>
    </source>
</evidence>